<keyword evidence="2" id="KW-1185">Reference proteome</keyword>
<dbReference type="Proteomes" id="UP000269573">
    <property type="component" value="Unassembled WGS sequence"/>
</dbReference>
<accession>A0A3M8DRP5</accession>
<evidence type="ECO:0000313" key="2">
    <source>
        <dbReference type="Proteomes" id="UP000269573"/>
    </source>
</evidence>
<dbReference type="Pfam" id="PF04883">
    <property type="entry name" value="HK97-gp10_like"/>
    <property type="match status" value="1"/>
</dbReference>
<dbReference type="InterPro" id="IPR010064">
    <property type="entry name" value="HK97-gp10_tail"/>
</dbReference>
<comment type="caution">
    <text evidence="1">The sequence shown here is derived from an EMBL/GenBank/DDBJ whole genome shotgun (WGS) entry which is preliminary data.</text>
</comment>
<dbReference type="NCBIfam" id="TIGR01725">
    <property type="entry name" value="phge_HK97_gp10"/>
    <property type="match status" value="1"/>
</dbReference>
<gene>
    <name evidence="1" type="ORF">EDM59_01550</name>
</gene>
<dbReference type="EMBL" id="RHHU01000002">
    <property type="protein sequence ID" value="RNB90159.1"/>
    <property type="molecule type" value="Genomic_DNA"/>
</dbReference>
<name>A0A3M8DRP5_9BACL</name>
<sequence length="131" mass="14735">MHSEHELTGIDEILRAVRQRLEAGSARVERNALKAAGEAVAGSMQQKVAVSNLSYARHTRDNITVSGIRRKDGLKYVLIGPNKKVSWRAHFIEFGTSNQSAQPFIEPAFREKKDEALQILAEELRKGLRIR</sequence>
<reference evidence="1 2" key="1">
    <citation type="submission" date="2018-10" db="EMBL/GenBank/DDBJ databases">
        <title>Phylogenomics of Brevibacillus.</title>
        <authorList>
            <person name="Dunlap C."/>
        </authorList>
    </citation>
    <scope>NUCLEOTIDE SEQUENCE [LARGE SCALE GENOMIC DNA]</scope>
    <source>
        <strain evidence="1 2">JCM 15774</strain>
    </source>
</reference>
<evidence type="ECO:0000313" key="1">
    <source>
        <dbReference type="EMBL" id="RNB90159.1"/>
    </source>
</evidence>
<dbReference type="AlphaFoldDB" id="A0A3M8DRP5"/>
<organism evidence="1 2">
    <name type="scientific">Brevibacillus nitrificans</name>
    <dbReference type="NCBI Taxonomy" id="651560"/>
    <lineage>
        <taxon>Bacteria</taxon>
        <taxon>Bacillati</taxon>
        <taxon>Bacillota</taxon>
        <taxon>Bacilli</taxon>
        <taxon>Bacillales</taxon>
        <taxon>Paenibacillaceae</taxon>
        <taxon>Brevibacillus</taxon>
    </lineage>
</organism>
<proteinExistence type="predicted"/>
<protein>
    <submittedName>
        <fullName evidence="1">HK97 gp10 family phage protein</fullName>
    </submittedName>
</protein>
<dbReference type="RefSeq" id="WP_122922025.1">
    <property type="nucleotide sequence ID" value="NZ_RHHU01000002.1"/>
</dbReference>